<dbReference type="OrthoDB" id="3177666at2"/>
<evidence type="ECO:0000256" key="5">
    <source>
        <dbReference type="ARBA" id="ARBA00023136"/>
    </source>
</evidence>
<dbReference type="EMBL" id="JOTM01000034">
    <property type="protein sequence ID" value="KEK22306.1"/>
    <property type="molecule type" value="Genomic_DNA"/>
</dbReference>
<dbReference type="Proteomes" id="UP000027778">
    <property type="component" value="Unassembled WGS sequence"/>
</dbReference>
<name>A0A073K6Z0_9BACI</name>
<dbReference type="CDD" id="cd01117">
    <property type="entry name" value="YbiR_permease"/>
    <property type="match status" value="1"/>
</dbReference>
<dbReference type="Pfam" id="PF03600">
    <property type="entry name" value="CitMHS"/>
    <property type="match status" value="1"/>
</dbReference>
<evidence type="ECO:0000313" key="8">
    <source>
        <dbReference type="EMBL" id="KEK22306.1"/>
    </source>
</evidence>
<organism evidence="8 9">
    <name type="scientific">Bacillus gaemokensis</name>
    <dbReference type="NCBI Taxonomy" id="574375"/>
    <lineage>
        <taxon>Bacteria</taxon>
        <taxon>Bacillati</taxon>
        <taxon>Bacillota</taxon>
        <taxon>Bacilli</taxon>
        <taxon>Bacillales</taxon>
        <taxon>Bacillaceae</taxon>
        <taxon>Bacillus</taxon>
        <taxon>Bacillus cereus group</taxon>
    </lineage>
</organism>
<reference evidence="8 9" key="1">
    <citation type="submission" date="2014-06" db="EMBL/GenBank/DDBJ databases">
        <title>Draft genome sequence of Bacillus gaemokensis JCM 15801 (MCCC 1A00707).</title>
        <authorList>
            <person name="Lai Q."/>
            <person name="Liu Y."/>
            <person name="Shao Z."/>
        </authorList>
    </citation>
    <scope>NUCLEOTIDE SEQUENCE [LARGE SCALE GENOMIC DNA]</scope>
    <source>
        <strain evidence="8 9">JCM 15801</strain>
    </source>
</reference>
<dbReference type="RefSeq" id="WP_033677669.1">
    <property type="nucleotide sequence ID" value="NZ_JOTM01000034.1"/>
</dbReference>
<proteinExistence type="predicted"/>
<evidence type="ECO:0000256" key="1">
    <source>
        <dbReference type="ARBA" id="ARBA00004141"/>
    </source>
</evidence>
<feature type="transmembrane region" description="Helical" evidence="6">
    <location>
        <begin position="20"/>
        <end position="41"/>
    </location>
</feature>
<feature type="transmembrane region" description="Helical" evidence="6">
    <location>
        <begin position="210"/>
        <end position="240"/>
    </location>
</feature>
<feature type="transmembrane region" description="Helical" evidence="6">
    <location>
        <begin position="288"/>
        <end position="308"/>
    </location>
</feature>
<dbReference type="PANTHER" id="PTHR43568:SF1">
    <property type="entry name" value="P PROTEIN"/>
    <property type="match status" value="1"/>
</dbReference>
<keyword evidence="5 6" id="KW-0472">Membrane</keyword>
<evidence type="ECO:0000256" key="3">
    <source>
        <dbReference type="ARBA" id="ARBA00022692"/>
    </source>
</evidence>
<evidence type="ECO:0000256" key="2">
    <source>
        <dbReference type="ARBA" id="ARBA00022448"/>
    </source>
</evidence>
<comment type="subcellular location">
    <subcellularLocation>
        <location evidence="1">Membrane</location>
        <topology evidence="1">Multi-pass membrane protein</topology>
    </subcellularLocation>
</comment>
<dbReference type="PANTHER" id="PTHR43568">
    <property type="entry name" value="P PROTEIN"/>
    <property type="match status" value="1"/>
</dbReference>
<feature type="transmembrane region" description="Helical" evidence="6">
    <location>
        <begin position="90"/>
        <end position="119"/>
    </location>
</feature>
<evidence type="ECO:0000256" key="6">
    <source>
        <dbReference type="SAM" id="Phobius"/>
    </source>
</evidence>
<keyword evidence="2" id="KW-0813">Transport</keyword>
<dbReference type="InterPro" id="IPR004680">
    <property type="entry name" value="Cit_transptr-like_dom"/>
</dbReference>
<keyword evidence="9" id="KW-1185">Reference proteome</keyword>
<protein>
    <submittedName>
        <fullName evidence="8">Arsenic transporter</fullName>
    </submittedName>
</protein>
<feature type="transmembrane region" description="Helical" evidence="6">
    <location>
        <begin position="163"/>
        <end position="184"/>
    </location>
</feature>
<feature type="transmembrane region" description="Helical" evidence="6">
    <location>
        <begin position="246"/>
        <end position="268"/>
    </location>
</feature>
<dbReference type="InterPro" id="IPR051475">
    <property type="entry name" value="Diverse_Ion_Transporter"/>
</dbReference>
<comment type="caution">
    <text evidence="8">The sequence shown here is derived from an EMBL/GenBank/DDBJ whole genome shotgun (WGS) entry which is preliminary data.</text>
</comment>
<keyword evidence="3 6" id="KW-0812">Transmembrane</keyword>
<feature type="transmembrane region" description="Helical" evidence="6">
    <location>
        <begin position="320"/>
        <end position="343"/>
    </location>
</feature>
<evidence type="ECO:0000259" key="7">
    <source>
        <dbReference type="Pfam" id="PF03600"/>
    </source>
</evidence>
<accession>A0A073K6Z0</accession>
<dbReference type="STRING" id="574375.AZF08_25630"/>
<dbReference type="eggNOG" id="COG1055">
    <property type="taxonomic scope" value="Bacteria"/>
</dbReference>
<feature type="transmembrane region" description="Helical" evidence="6">
    <location>
        <begin position="355"/>
        <end position="377"/>
    </location>
</feature>
<gene>
    <name evidence="8" type="ORF">BAGA_19915</name>
</gene>
<keyword evidence="4 6" id="KW-1133">Transmembrane helix</keyword>
<sequence length="383" mass="43515">MKEVIFVQNKKRILMKFVFLKKDIVLTISLILAVVSCFIYPPRLEYINFEVLVSLFNLMVAIKAFEELKLLDKLAVAILNKCNNSRSISVILILLCFICSMFVTNDVALLTFVPITLVISKKTQMNMMDTIILQTIAANIGSSLMPMGNPQNLYIYSYYGIKLIPFLGSILLLAVLGISLLFIFTQKLHKTELKIELPVITIKDRKKATVWILILVIIIASIFGVINYYIALIITLMTVFILNRKLLFKIDYFLLITFVCFFIFIGNISNSNAMETFARANLRGDTSVFFSSIFLSQLISNVPASILLSNFTSDWKPLLLGVNIGGLGTIIASLASVISYKLFIQANRKESKKYLIKFSVYNFSFLIILACIQYFIFKFLKIF</sequence>
<dbReference type="AlphaFoldDB" id="A0A073K6Z0"/>
<evidence type="ECO:0000313" key="9">
    <source>
        <dbReference type="Proteomes" id="UP000027778"/>
    </source>
</evidence>
<feature type="domain" description="Citrate transporter-like" evidence="7">
    <location>
        <begin position="23"/>
        <end position="308"/>
    </location>
</feature>
<dbReference type="GO" id="GO:0016020">
    <property type="term" value="C:membrane"/>
    <property type="evidence" value="ECO:0007669"/>
    <property type="project" value="UniProtKB-SubCell"/>
</dbReference>
<dbReference type="GO" id="GO:0055085">
    <property type="term" value="P:transmembrane transport"/>
    <property type="evidence" value="ECO:0007669"/>
    <property type="project" value="InterPro"/>
</dbReference>
<evidence type="ECO:0000256" key="4">
    <source>
        <dbReference type="ARBA" id="ARBA00022989"/>
    </source>
</evidence>